<comment type="caution">
    <text evidence="1">The sequence shown here is derived from an EMBL/GenBank/DDBJ whole genome shotgun (WGS) entry which is preliminary data.</text>
</comment>
<dbReference type="Proteomes" id="UP000653477">
    <property type="component" value="Unassembled WGS sequence"/>
</dbReference>
<name>A0ABQ2H9Y6_9PORP</name>
<sequence>MSGFHSPIERDVLQLLLGKGGHSVIVVLACKPYATIPAEWQSAYDEGRMLIVSTSPEASRVSKPTADLRNDYISQQAGHLLFGYIHEDSSLWEYYRKYQNKVELLQHSNK</sequence>
<gene>
    <name evidence="1" type="ORF">GCM10007088_13270</name>
</gene>
<dbReference type="EMBL" id="BMPU01000004">
    <property type="protein sequence ID" value="GGM55794.1"/>
    <property type="molecule type" value="Genomic_DNA"/>
</dbReference>
<protein>
    <submittedName>
        <fullName evidence="1">Uncharacterized protein</fullName>
    </submittedName>
</protein>
<proteinExistence type="predicted"/>
<evidence type="ECO:0000313" key="1">
    <source>
        <dbReference type="EMBL" id="GGM55794.1"/>
    </source>
</evidence>
<accession>A0ABQ2H9Y6</accession>
<organism evidence="1 2">
    <name type="scientific">Porphyromonas pasteri</name>
    <dbReference type="NCBI Taxonomy" id="1583331"/>
    <lineage>
        <taxon>Bacteria</taxon>
        <taxon>Pseudomonadati</taxon>
        <taxon>Bacteroidota</taxon>
        <taxon>Bacteroidia</taxon>
        <taxon>Bacteroidales</taxon>
        <taxon>Porphyromonadaceae</taxon>
        <taxon>Porphyromonas</taxon>
    </lineage>
</organism>
<keyword evidence="2" id="KW-1185">Reference proteome</keyword>
<evidence type="ECO:0000313" key="2">
    <source>
        <dbReference type="Proteomes" id="UP000653477"/>
    </source>
</evidence>
<reference evidence="2" key="1">
    <citation type="journal article" date="2019" name="Int. J. Syst. Evol. Microbiol.">
        <title>The Global Catalogue of Microorganisms (GCM) 10K type strain sequencing project: providing services to taxonomists for standard genome sequencing and annotation.</title>
        <authorList>
            <consortium name="The Broad Institute Genomics Platform"/>
            <consortium name="The Broad Institute Genome Sequencing Center for Infectious Disease"/>
            <person name="Wu L."/>
            <person name="Ma J."/>
        </authorList>
    </citation>
    <scope>NUCLEOTIDE SEQUENCE [LARGE SCALE GENOMIC DNA]</scope>
    <source>
        <strain evidence="2">JCM 30531</strain>
    </source>
</reference>